<proteinExistence type="predicted"/>
<feature type="domain" description="DUF7673" evidence="2">
    <location>
        <begin position="59"/>
        <end position="139"/>
    </location>
</feature>
<reference evidence="4 5" key="1">
    <citation type="submission" date="2018-07" db="EMBL/GenBank/DDBJ databases">
        <title>Freshwater and sediment microbial communities from various areas in North America, analyzing microbe dynamics in response to fracking.</title>
        <authorList>
            <person name="Lamendella R."/>
        </authorList>
    </citation>
    <scope>NUCLEOTIDE SEQUENCE [LARGE SCALE GENOMIC DNA]</scope>
    <source>
        <strain evidence="4 5">114E</strain>
        <strain evidence="3 6">114E_o</strain>
    </source>
</reference>
<gene>
    <name evidence="4" type="ORF">DET51_105200</name>
    <name evidence="3" type="ORF">DET64_105201</name>
</gene>
<evidence type="ECO:0000313" key="4">
    <source>
        <dbReference type="EMBL" id="RCW34824.1"/>
    </source>
</evidence>
<evidence type="ECO:0000313" key="5">
    <source>
        <dbReference type="Proteomes" id="UP000252795"/>
    </source>
</evidence>
<organism evidence="4 5">
    <name type="scientific">Marinobacter nauticus</name>
    <name type="common">Marinobacter hydrocarbonoclasticus</name>
    <name type="synonym">Marinobacter aquaeolei</name>
    <dbReference type="NCBI Taxonomy" id="2743"/>
    <lineage>
        <taxon>Bacteria</taxon>
        <taxon>Pseudomonadati</taxon>
        <taxon>Pseudomonadota</taxon>
        <taxon>Gammaproteobacteria</taxon>
        <taxon>Pseudomonadales</taxon>
        <taxon>Marinobacteraceae</taxon>
        <taxon>Marinobacter</taxon>
    </lineage>
</organism>
<sequence>MNSNRTAFSANAQQPGSCSSSPAGRAEFPSQFVSGGNRPEQENRLTWLDLHTRPPAVRQALITLLNEAMKDTSDAKRAGRFLLSLWSPGQYHQDLNELGFFERELNFAVRHLLNFIIAGQASIRQLLTHSEMEPVMAAWGDTSHD</sequence>
<feature type="compositionally biased region" description="Polar residues" evidence="1">
    <location>
        <begin position="1"/>
        <end position="22"/>
    </location>
</feature>
<dbReference type="AlphaFoldDB" id="A0A368V552"/>
<dbReference type="InterPro" id="IPR056090">
    <property type="entry name" value="DUF7673"/>
</dbReference>
<dbReference type="Proteomes" id="UP000252795">
    <property type="component" value="Unassembled WGS sequence"/>
</dbReference>
<evidence type="ECO:0000313" key="3">
    <source>
        <dbReference type="EMBL" id="RBP74075.1"/>
    </source>
</evidence>
<dbReference type="EMBL" id="QPJB01000005">
    <property type="protein sequence ID" value="RCW34824.1"/>
    <property type="molecule type" value="Genomic_DNA"/>
</dbReference>
<evidence type="ECO:0000313" key="6">
    <source>
        <dbReference type="Proteomes" id="UP000253065"/>
    </source>
</evidence>
<feature type="region of interest" description="Disordered" evidence="1">
    <location>
        <begin position="1"/>
        <end position="39"/>
    </location>
</feature>
<accession>A0A368V552</accession>
<keyword evidence="6" id="KW-1185">Reference proteome</keyword>
<dbReference type="Proteomes" id="UP000253065">
    <property type="component" value="Unassembled WGS sequence"/>
</dbReference>
<name>A0A368V552_MARNT</name>
<dbReference type="RefSeq" id="WP_113879694.1">
    <property type="nucleotide sequence ID" value="NZ_QNSA01000005.1"/>
</dbReference>
<comment type="caution">
    <text evidence="4">The sequence shown here is derived from an EMBL/GenBank/DDBJ whole genome shotgun (WGS) entry which is preliminary data.</text>
</comment>
<evidence type="ECO:0000259" key="2">
    <source>
        <dbReference type="Pfam" id="PF24720"/>
    </source>
</evidence>
<dbReference type="EMBL" id="QNSA01000005">
    <property type="protein sequence ID" value="RBP74075.1"/>
    <property type="molecule type" value="Genomic_DNA"/>
</dbReference>
<evidence type="ECO:0000256" key="1">
    <source>
        <dbReference type="SAM" id="MobiDB-lite"/>
    </source>
</evidence>
<protein>
    <recommendedName>
        <fullName evidence="2">DUF7673 domain-containing protein</fullName>
    </recommendedName>
</protein>
<dbReference type="Pfam" id="PF24720">
    <property type="entry name" value="DUF7673"/>
    <property type="match status" value="1"/>
</dbReference>